<feature type="binding site" evidence="6">
    <location>
        <position position="195"/>
    </location>
    <ligand>
        <name>FAD</name>
        <dbReference type="ChEBI" id="CHEBI:57692"/>
    </ligand>
</feature>
<dbReference type="PANTHER" id="PTHR11530:SF16">
    <property type="entry name" value="D-AMINO ACID OXIDASE (AFU_ORTHOLOGUE AFUA_5G11290)"/>
    <property type="match status" value="1"/>
</dbReference>
<dbReference type="InterPro" id="IPR023209">
    <property type="entry name" value="DAO"/>
</dbReference>
<proteinExistence type="inferred from homology"/>
<feature type="binding site" evidence="6">
    <location>
        <position position="242"/>
    </location>
    <ligand>
        <name>D-dopa</name>
        <dbReference type="ChEBI" id="CHEBI:149689"/>
    </ligand>
</feature>
<evidence type="ECO:0000313" key="9">
    <source>
        <dbReference type="Proteomes" id="UP000034680"/>
    </source>
</evidence>
<sequence length="368" mass="39783">MPEIVVVGAGVVGLTSALLLAKEKGNNVTVVAKHMPGDYDIQYTSPWAGANYLPMSTKENSRWEKRTWPEIKRLAAEVPEAGIHFQTAHVMRNARDLDPNNSAKIGFGDALFGENPWYADFLEYRKMKPEELPSGMAYGHEFGSVCINTAIYLPWLVGQCRKHGVVLKRASLGHISEASSLAASGARADVVVNCTGLMASKLGGVMDAKVEPARGQVVVVRNVSPFMVATSTTADGPDELVYAMTRAAGGGTILGGTYQKGNWDPNPDPNIAARIMQRVVDLFPDIAGGKGVKGLDIIRHGVGLRPYREGGVRLEKEKIDGTWVVHNYGHAGWGYQGSYGTAERVVELVGEIQGKRTAHAHAHERSKL</sequence>
<organism evidence="8 9">
    <name type="scientific">Diaporthe ampelina</name>
    <dbReference type="NCBI Taxonomy" id="1214573"/>
    <lineage>
        <taxon>Eukaryota</taxon>
        <taxon>Fungi</taxon>
        <taxon>Dikarya</taxon>
        <taxon>Ascomycota</taxon>
        <taxon>Pezizomycotina</taxon>
        <taxon>Sordariomycetes</taxon>
        <taxon>Sordariomycetidae</taxon>
        <taxon>Diaporthales</taxon>
        <taxon>Diaporthaceae</taxon>
        <taxon>Diaporthe</taxon>
    </lineage>
</organism>
<dbReference type="GO" id="GO:0019478">
    <property type="term" value="P:D-amino acid catabolic process"/>
    <property type="evidence" value="ECO:0007669"/>
    <property type="project" value="TreeGrafter"/>
</dbReference>
<evidence type="ECO:0000313" key="8">
    <source>
        <dbReference type="EMBL" id="KKY38258.1"/>
    </source>
</evidence>
<name>A0A0G2HTY5_9PEZI</name>
<evidence type="ECO:0000256" key="2">
    <source>
        <dbReference type="ARBA" id="ARBA00006730"/>
    </source>
</evidence>
<evidence type="ECO:0000256" key="4">
    <source>
        <dbReference type="ARBA" id="ARBA00022827"/>
    </source>
</evidence>
<dbReference type="PANTHER" id="PTHR11530">
    <property type="entry name" value="D-AMINO ACID OXIDASE"/>
    <property type="match status" value="1"/>
</dbReference>
<dbReference type="STRING" id="1214573.A0A0G2HTY5"/>
<keyword evidence="3" id="KW-0285">Flavoprotein</keyword>
<dbReference type="GO" id="GO:0003884">
    <property type="term" value="F:D-amino-acid oxidase activity"/>
    <property type="evidence" value="ECO:0007669"/>
    <property type="project" value="InterPro"/>
</dbReference>
<dbReference type="OrthoDB" id="409956at2759"/>
<dbReference type="Proteomes" id="UP000034680">
    <property type="component" value="Unassembled WGS sequence"/>
</dbReference>
<dbReference type="GO" id="GO:0005737">
    <property type="term" value="C:cytoplasm"/>
    <property type="evidence" value="ECO:0007669"/>
    <property type="project" value="TreeGrafter"/>
</dbReference>
<evidence type="ECO:0000256" key="6">
    <source>
        <dbReference type="PIRSR" id="PIRSR000189-1"/>
    </source>
</evidence>
<dbReference type="PROSITE" id="PS00677">
    <property type="entry name" value="DAO"/>
    <property type="match status" value="1"/>
</dbReference>
<dbReference type="Gene3D" id="3.40.50.720">
    <property type="entry name" value="NAD(P)-binding Rossmann-like Domain"/>
    <property type="match status" value="1"/>
</dbReference>
<evidence type="ECO:0000256" key="5">
    <source>
        <dbReference type="ARBA" id="ARBA00023002"/>
    </source>
</evidence>
<dbReference type="PIRSF" id="PIRSF000189">
    <property type="entry name" value="D-aa_oxidase"/>
    <property type="match status" value="1"/>
</dbReference>
<evidence type="ECO:0000256" key="1">
    <source>
        <dbReference type="ARBA" id="ARBA00001974"/>
    </source>
</evidence>
<dbReference type="GO" id="GO:0071949">
    <property type="term" value="F:FAD binding"/>
    <property type="evidence" value="ECO:0007669"/>
    <property type="project" value="InterPro"/>
</dbReference>
<dbReference type="AlphaFoldDB" id="A0A0G2HTY5"/>
<evidence type="ECO:0000256" key="3">
    <source>
        <dbReference type="ARBA" id="ARBA00022630"/>
    </source>
</evidence>
<dbReference type="SUPFAM" id="SSF54373">
    <property type="entry name" value="FAD-linked reductases, C-terminal domain"/>
    <property type="match status" value="1"/>
</dbReference>
<feature type="binding site" evidence="6">
    <location>
        <position position="305"/>
    </location>
    <ligand>
        <name>D-dopa</name>
        <dbReference type="ChEBI" id="CHEBI:149689"/>
    </ligand>
</feature>
<reference evidence="8 9" key="2">
    <citation type="submission" date="2015-05" db="EMBL/GenBank/DDBJ databases">
        <authorList>
            <person name="Morales-Cruz A."/>
            <person name="Amrine K.C."/>
            <person name="Cantu D."/>
        </authorList>
    </citation>
    <scope>NUCLEOTIDE SEQUENCE [LARGE SCALE GENOMIC DNA]</scope>
    <source>
        <strain evidence="8">DA912</strain>
    </source>
</reference>
<gene>
    <name evidence="8" type="ORF">UCDDA912_g01576</name>
</gene>
<feature type="binding site" evidence="6">
    <location>
        <begin position="44"/>
        <end position="45"/>
    </location>
    <ligand>
        <name>FAD</name>
        <dbReference type="ChEBI" id="CHEBI:57692"/>
    </ligand>
</feature>
<protein>
    <submittedName>
        <fullName evidence="8">Putative d-amino-acid oxidase</fullName>
    </submittedName>
</protein>
<dbReference type="EMBL" id="LCUC01000059">
    <property type="protein sequence ID" value="KKY38258.1"/>
    <property type="molecule type" value="Genomic_DNA"/>
</dbReference>
<comment type="caution">
    <text evidence="8">The sequence shown here is derived from an EMBL/GenBank/DDBJ whole genome shotgun (WGS) entry which is preliminary data.</text>
</comment>
<comment type="cofactor">
    <cofactor evidence="1 6">
        <name>FAD</name>
        <dbReference type="ChEBI" id="CHEBI:57692"/>
    </cofactor>
</comment>
<keyword evidence="9" id="KW-1185">Reference proteome</keyword>
<dbReference type="SUPFAM" id="SSF51971">
    <property type="entry name" value="Nucleotide-binding domain"/>
    <property type="match status" value="1"/>
</dbReference>
<dbReference type="Pfam" id="PF01266">
    <property type="entry name" value="DAO"/>
    <property type="match status" value="1"/>
</dbReference>
<comment type="similarity">
    <text evidence="2">Belongs to the DAMOX/DASOX family.</text>
</comment>
<feature type="domain" description="FAD dependent oxidoreductase" evidence="7">
    <location>
        <begin position="4"/>
        <end position="348"/>
    </location>
</feature>
<dbReference type="InterPro" id="IPR006181">
    <property type="entry name" value="D-amino_acid_oxidase_CS"/>
</dbReference>
<dbReference type="InterPro" id="IPR006076">
    <property type="entry name" value="FAD-dep_OxRdtase"/>
</dbReference>
<keyword evidence="4 6" id="KW-0274">FAD</keyword>
<evidence type="ECO:0000259" key="7">
    <source>
        <dbReference type="Pfam" id="PF01266"/>
    </source>
</evidence>
<dbReference type="Gene3D" id="3.30.9.10">
    <property type="entry name" value="D-Amino Acid Oxidase, subunit A, domain 2"/>
    <property type="match status" value="1"/>
</dbReference>
<feature type="binding site" evidence="6">
    <location>
        <position position="332"/>
    </location>
    <ligand>
        <name>D-dopa</name>
        <dbReference type="ChEBI" id="CHEBI:149689"/>
    </ligand>
</feature>
<keyword evidence="5" id="KW-0560">Oxidoreductase</keyword>
<reference evidence="8 9" key="1">
    <citation type="submission" date="2015-05" db="EMBL/GenBank/DDBJ databases">
        <title>Distinctive expansion of gene families associated with plant cell wall degradation and secondary metabolism in the genomes of grapevine trunk pathogens.</title>
        <authorList>
            <person name="Lawrence D.P."/>
            <person name="Travadon R."/>
            <person name="Rolshausen P.E."/>
            <person name="Baumgartner K."/>
        </authorList>
    </citation>
    <scope>NUCLEOTIDE SEQUENCE [LARGE SCALE GENOMIC DNA]</scope>
    <source>
        <strain evidence="8">DA912</strain>
    </source>
</reference>
<accession>A0A0G2HTY5</accession>